<keyword evidence="1" id="KW-0805">Transcription regulation</keyword>
<dbReference type="SUPFAM" id="SSF46894">
    <property type="entry name" value="C-terminal effector domain of the bipartite response regulators"/>
    <property type="match status" value="1"/>
</dbReference>
<gene>
    <name evidence="5" type="primary">malT_1</name>
    <name evidence="5" type="ORF">SsS58_00896</name>
</gene>
<reference evidence="5 6" key="2">
    <citation type="journal article" date="2016" name="Genome Announc.">
        <title>Draft Genome Sequences of Streptomyces scabiei S58, Streptomyces turgidiscabies T45, and Streptomyces acidiscabies a10, the Pathogens of Potato Common Scab, Isolated in Japan.</title>
        <authorList>
            <person name="Tomihama T."/>
            <person name="Nishi Y."/>
            <person name="Sakai M."/>
            <person name="Ikenaga M."/>
            <person name="Okubo T."/>
            <person name="Ikeda S."/>
        </authorList>
    </citation>
    <scope>NUCLEOTIDE SEQUENCE [LARGE SCALE GENOMIC DNA]</scope>
    <source>
        <strain evidence="5 6">S58</strain>
    </source>
</reference>
<dbReference type="SUPFAM" id="SSF55781">
    <property type="entry name" value="GAF domain-like"/>
    <property type="match status" value="1"/>
</dbReference>
<proteinExistence type="predicted"/>
<accession>A0A100JJ89</accession>
<dbReference type="GO" id="GO:0006355">
    <property type="term" value="P:regulation of DNA-templated transcription"/>
    <property type="evidence" value="ECO:0007669"/>
    <property type="project" value="InterPro"/>
</dbReference>
<keyword evidence="2" id="KW-0238">DNA-binding</keyword>
<evidence type="ECO:0000256" key="1">
    <source>
        <dbReference type="ARBA" id="ARBA00023015"/>
    </source>
</evidence>
<dbReference type="AlphaFoldDB" id="A0A100JJ89"/>
<dbReference type="InterPro" id="IPR000792">
    <property type="entry name" value="Tscrpt_reg_LuxR_C"/>
</dbReference>
<keyword evidence="3" id="KW-0804">Transcription</keyword>
<reference evidence="6" key="3">
    <citation type="submission" date="2016-02" db="EMBL/GenBank/DDBJ databases">
        <title>Draft genome of pathogenic Streptomyces sp. in Japan.</title>
        <authorList>
            <person name="Tomihama T."/>
            <person name="Ikenaga M."/>
            <person name="Sakai M."/>
            <person name="Okubo T."/>
            <person name="Ikeda S."/>
        </authorList>
    </citation>
    <scope>NUCLEOTIDE SEQUENCE [LARGE SCALE GENOMIC DNA]</scope>
    <source>
        <strain evidence="6">S58</strain>
    </source>
</reference>
<reference evidence="6" key="1">
    <citation type="submission" date="2015-11" db="EMBL/GenBank/DDBJ databases">
        <authorList>
            <consortium name="Cross-ministerial Strategic Innovation Promotion Program (SIP) consortium"/>
            <person name="Tomihama T."/>
            <person name="Ikenaga M."/>
            <person name="Sakai M."/>
            <person name="Okubo T."/>
            <person name="Ikeda S."/>
        </authorList>
    </citation>
    <scope>NUCLEOTIDE SEQUENCE [LARGE SCALE GENOMIC DNA]</scope>
    <source>
        <strain evidence="6">S58</strain>
    </source>
</reference>
<dbReference type="OrthoDB" id="4266042at2"/>
<dbReference type="Pfam" id="PF13185">
    <property type="entry name" value="GAF_2"/>
    <property type="match status" value="1"/>
</dbReference>
<evidence type="ECO:0000259" key="4">
    <source>
        <dbReference type="PROSITE" id="PS50043"/>
    </source>
</evidence>
<dbReference type="SMART" id="SM00421">
    <property type="entry name" value="HTH_LUXR"/>
    <property type="match status" value="1"/>
</dbReference>
<dbReference type="PRINTS" id="PR00038">
    <property type="entry name" value="HTHLUXR"/>
</dbReference>
<dbReference type="InterPro" id="IPR036388">
    <property type="entry name" value="WH-like_DNA-bd_sf"/>
</dbReference>
<dbReference type="InterPro" id="IPR016032">
    <property type="entry name" value="Sig_transdc_resp-reg_C-effctor"/>
</dbReference>
<dbReference type="Proteomes" id="UP000067448">
    <property type="component" value="Unassembled WGS sequence"/>
</dbReference>
<dbReference type="Gene3D" id="1.10.10.10">
    <property type="entry name" value="Winged helix-like DNA-binding domain superfamily/Winged helix DNA-binding domain"/>
    <property type="match status" value="1"/>
</dbReference>
<organism evidence="5 6">
    <name type="scientific">Streptomyces scabiei</name>
    <dbReference type="NCBI Taxonomy" id="1930"/>
    <lineage>
        <taxon>Bacteria</taxon>
        <taxon>Bacillati</taxon>
        <taxon>Actinomycetota</taxon>
        <taxon>Actinomycetes</taxon>
        <taxon>Kitasatosporales</taxon>
        <taxon>Streptomycetaceae</taxon>
        <taxon>Streptomyces</taxon>
    </lineage>
</organism>
<dbReference type="CDD" id="cd06170">
    <property type="entry name" value="LuxR_C_like"/>
    <property type="match status" value="1"/>
</dbReference>
<evidence type="ECO:0000313" key="5">
    <source>
        <dbReference type="EMBL" id="GAQ60556.1"/>
    </source>
</evidence>
<comment type="caution">
    <text evidence="5">The sequence shown here is derived from an EMBL/GenBank/DDBJ whole genome shotgun (WGS) entry which is preliminary data.</text>
</comment>
<protein>
    <submittedName>
        <fullName evidence="5">HTH-type transcriptional regulator MalT</fullName>
    </submittedName>
</protein>
<dbReference type="Gene3D" id="3.30.450.40">
    <property type="match status" value="1"/>
</dbReference>
<dbReference type="GO" id="GO:0003677">
    <property type="term" value="F:DNA binding"/>
    <property type="evidence" value="ECO:0007669"/>
    <property type="project" value="UniProtKB-KW"/>
</dbReference>
<dbReference type="InterPro" id="IPR029016">
    <property type="entry name" value="GAF-like_dom_sf"/>
</dbReference>
<dbReference type="Pfam" id="PF00196">
    <property type="entry name" value="GerE"/>
    <property type="match status" value="1"/>
</dbReference>
<dbReference type="EMBL" id="BCMM01000003">
    <property type="protein sequence ID" value="GAQ60556.1"/>
    <property type="molecule type" value="Genomic_DNA"/>
</dbReference>
<dbReference type="InterPro" id="IPR003018">
    <property type="entry name" value="GAF"/>
</dbReference>
<evidence type="ECO:0000313" key="6">
    <source>
        <dbReference type="Proteomes" id="UP000067448"/>
    </source>
</evidence>
<dbReference type="PANTHER" id="PTHR44688">
    <property type="entry name" value="DNA-BINDING TRANSCRIPTIONAL ACTIVATOR DEVR_DOSR"/>
    <property type="match status" value="1"/>
</dbReference>
<evidence type="ECO:0000256" key="2">
    <source>
        <dbReference type="ARBA" id="ARBA00023125"/>
    </source>
</evidence>
<feature type="domain" description="HTH luxR-type" evidence="4">
    <location>
        <begin position="220"/>
        <end position="285"/>
    </location>
</feature>
<dbReference type="PROSITE" id="PS00622">
    <property type="entry name" value="HTH_LUXR_1"/>
    <property type="match status" value="1"/>
</dbReference>
<dbReference type="RefSeq" id="WP_059078690.1">
    <property type="nucleotide sequence ID" value="NZ_BCMM01000003.1"/>
</dbReference>
<evidence type="ECO:0000256" key="3">
    <source>
        <dbReference type="ARBA" id="ARBA00023163"/>
    </source>
</evidence>
<dbReference type="PROSITE" id="PS50043">
    <property type="entry name" value="HTH_LUXR_2"/>
    <property type="match status" value="1"/>
</dbReference>
<name>A0A100JJ89_STRSC</name>
<dbReference type="PANTHER" id="PTHR44688:SF16">
    <property type="entry name" value="DNA-BINDING TRANSCRIPTIONAL ACTIVATOR DEVR_DOSR"/>
    <property type="match status" value="1"/>
</dbReference>
<sequence length="288" mass="30539">MLPAEDSEEAAAARAAVLALRRESGMAVAGAAWVVGPGQLRISETSGVRSRDRRGLSVPAGAGLIGKVLTTGRPAAVSDYRSAQRISHEYDSFVAAEGVRAMAAAPVIVGRAVRAVLFVGSRDAARLGDRVLAAVTRATRDLEQFLACREQVPRLLSEARAVGLGTAPSGGPARERVHEAHTELLQFTATLGDPRLREHFDEVCRLLEQGCCAEEPEASALQRPARLSPRELDVLAAVAAGCTNLDISSRLDIGLETVKGYLRSVMRKLGTTTRFEAVTAARRAGLLP</sequence>